<evidence type="ECO:0000256" key="2">
    <source>
        <dbReference type="ARBA" id="ARBA00022730"/>
    </source>
</evidence>
<evidence type="ECO:0000313" key="10">
    <source>
        <dbReference type="Proteomes" id="UP000193685"/>
    </source>
</evidence>
<dbReference type="Proteomes" id="UP000193685">
    <property type="component" value="Unassembled WGS sequence"/>
</dbReference>
<dbReference type="Gene3D" id="3.10.290.10">
    <property type="entry name" value="RNA-binding S4 domain"/>
    <property type="match status" value="1"/>
</dbReference>
<dbReference type="Pfam" id="PF01479">
    <property type="entry name" value="S4"/>
    <property type="match status" value="1"/>
</dbReference>
<evidence type="ECO:0000259" key="8">
    <source>
        <dbReference type="SMART" id="SM00363"/>
    </source>
</evidence>
<sequence length="265" mass="29637">MPRPKTPPFSLTRQLIRQSWNKYNLFNLARKQTPSITNKTMYQQKWEAKRETRAYHGAHLAERQFKAGWDRRLVGVAGEQAQDKRRTPLASQTFASMEKRLDIALYRAMFASSARQAKQMVVHGKVRVNGVLARQPGLVLKAGDLFEVEPAAVIMNVSPSRGQQLEATEEETAEPTEGEGEAATPTISKVTAKAQAWEEIGADSFIPKPFMSAFAFVPAYLQVDFETCSAVYLRDPVARPGHTEVPSPFPAPVHGLAYSMYERGR</sequence>
<organism evidence="9 10">
    <name type="scientific">Protomyces lactucae-debilis</name>
    <dbReference type="NCBI Taxonomy" id="2754530"/>
    <lineage>
        <taxon>Eukaryota</taxon>
        <taxon>Fungi</taxon>
        <taxon>Dikarya</taxon>
        <taxon>Ascomycota</taxon>
        <taxon>Taphrinomycotina</taxon>
        <taxon>Taphrinomycetes</taxon>
        <taxon>Taphrinales</taxon>
        <taxon>Protomycetaceae</taxon>
        <taxon>Protomyces</taxon>
    </lineage>
</organism>
<dbReference type="GO" id="GO:0042274">
    <property type="term" value="P:ribosomal small subunit biogenesis"/>
    <property type="evidence" value="ECO:0007669"/>
    <property type="project" value="TreeGrafter"/>
</dbReference>
<dbReference type="PANTHER" id="PTHR11831:SF4">
    <property type="entry name" value="SMALL RIBOSOMAL SUBUNIT PROTEIN US4M"/>
    <property type="match status" value="1"/>
</dbReference>
<gene>
    <name evidence="9" type="ORF">BCR37DRAFT_123560</name>
</gene>
<dbReference type="GO" id="GO:0019843">
    <property type="term" value="F:rRNA binding"/>
    <property type="evidence" value="ECO:0007669"/>
    <property type="project" value="UniProtKB-KW"/>
</dbReference>
<comment type="similarity">
    <text evidence="1">Belongs to the universal ribosomal protein uS4 family.</text>
</comment>
<keyword evidence="2 6" id="KW-0699">rRNA-binding</keyword>
<feature type="compositionally biased region" description="Acidic residues" evidence="7">
    <location>
        <begin position="167"/>
        <end position="180"/>
    </location>
</feature>
<evidence type="ECO:0000256" key="3">
    <source>
        <dbReference type="ARBA" id="ARBA00022884"/>
    </source>
</evidence>
<keyword evidence="5" id="KW-0687">Ribonucleoprotein</keyword>
<evidence type="ECO:0000313" key="9">
    <source>
        <dbReference type="EMBL" id="ORY86774.1"/>
    </source>
</evidence>
<dbReference type="PROSITE" id="PS50889">
    <property type="entry name" value="S4"/>
    <property type="match status" value="1"/>
</dbReference>
<feature type="domain" description="RNA-binding S4" evidence="8">
    <location>
        <begin position="99"/>
        <end position="163"/>
    </location>
</feature>
<dbReference type="InterPro" id="IPR002942">
    <property type="entry name" value="S4_RNA-bd"/>
</dbReference>
<proteinExistence type="inferred from homology"/>
<dbReference type="PANTHER" id="PTHR11831">
    <property type="entry name" value="30S 40S RIBOSOMAL PROTEIN"/>
    <property type="match status" value="1"/>
</dbReference>
<protein>
    <recommendedName>
        <fullName evidence="8">RNA-binding S4 domain-containing protein</fullName>
    </recommendedName>
</protein>
<name>A0A1Y2FU00_PROLT</name>
<evidence type="ECO:0000256" key="5">
    <source>
        <dbReference type="ARBA" id="ARBA00023274"/>
    </source>
</evidence>
<dbReference type="AlphaFoldDB" id="A0A1Y2FU00"/>
<dbReference type="GO" id="GO:0003735">
    <property type="term" value="F:structural constituent of ribosome"/>
    <property type="evidence" value="ECO:0007669"/>
    <property type="project" value="TreeGrafter"/>
</dbReference>
<dbReference type="GeneID" id="63782619"/>
<dbReference type="STRING" id="56484.A0A1Y2FU00"/>
<dbReference type="PROSITE" id="PS00632">
    <property type="entry name" value="RIBOSOMAL_S4"/>
    <property type="match status" value="1"/>
</dbReference>
<dbReference type="EMBL" id="MCFI01000002">
    <property type="protein sequence ID" value="ORY86774.1"/>
    <property type="molecule type" value="Genomic_DNA"/>
</dbReference>
<evidence type="ECO:0000256" key="1">
    <source>
        <dbReference type="ARBA" id="ARBA00007465"/>
    </source>
</evidence>
<evidence type="ECO:0000256" key="7">
    <source>
        <dbReference type="SAM" id="MobiDB-lite"/>
    </source>
</evidence>
<accession>A0A1Y2FU00</accession>
<keyword evidence="4" id="KW-0689">Ribosomal protein</keyword>
<dbReference type="GO" id="GO:0005763">
    <property type="term" value="C:mitochondrial small ribosomal subunit"/>
    <property type="evidence" value="ECO:0007669"/>
    <property type="project" value="TreeGrafter"/>
</dbReference>
<evidence type="ECO:0000256" key="4">
    <source>
        <dbReference type="ARBA" id="ARBA00022980"/>
    </source>
</evidence>
<comment type="caution">
    <text evidence="9">The sequence shown here is derived from an EMBL/GenBank/DDBJ whole genome shotgun (WGS) entry which is preliminary data.</text>
</comment>
<dbReference type="CDD" id="cd00165">
    <property type="entry name" value="S4"/>
    <property type="match status" value="1"/>
</dbReference>
<dbReference type="InterPro" id="IPR036986">
    <property type="entry name" value="S4_RNA-bd_sf"/>
</dbReference>
<evidence type="ECO:0000256" key="6">
    <source>
        <dbReference type="PROSITE-ProRule" id="PRU00182"/>
    </source>
</evidence>
<dbReference type="InterPro" id="IPR022801">
    <property type="entry name" value="Ribosomal_uS4"/>
</dbReference>
<keyword evidence="10" id="KW-1185">Reference proteome</keyword>
<keyword evidence="3 6" id="KW-0694">RNA-binding</keyword>
<dbReference type="RefSeq" id="XP_040727630.1">
    <property type="nucleotide sequence ID" value="XM_040866020.1"/>
</dbReference>
<dbReference type="SMART" id="SM00363">
    <property type="entry name" value="S4"/>
    <property type="match status" value="1"/>
</dbReference>
<dbReference type="OrthoDB" id="3356781at2759"/>
<dbReference type="SUPFAM" id="SSF55174">
    <property type="entry name" value="Alpha-L RNA-binding motif"/>
    <property type="match status" value="1"/>
</dbReference>
<dbReference type="OMA" id="LLRPSWN"/>
<feature type="region of interest" description="Disordered" evidence="7">
    <location>
        <begin position="160"/>
        <end position="184"/>
    </location>
</feature>
<reference evidence="9 10" key="1">
    <citation type="submission" date="2016-07" db="EMBL/GenBank/DDBJ databases">
        <title>Pervasive Adenine N6-methylation of Active Genes in Fungi.</title>
        <authorList>
            <consortium name="DOE Joint Genome Institute"/>
            <person name="Mondo S.J."/>
            <person name="Dannebaum R.O."/>
            <person name="Kuo R.C."/>
            <person name="Labutti K."/>
            <person name="Haridas S."/>
            <person name="Kuo A."/>
            <person name="Salamov A."/>
            <person name="Ahrendt S.R."/>
            <person name="Lipzen A."/>
            <person name="Sullivan W."/>
            <person name="Andreopoulos W.B."/>
            <person name="Clum A."/>
            <person name="Lindquist E."/>
            <person name="Daum C."/>
            <person name="Ramamoorthy G.K."/>
            <person name="Gryganskyi A."/>
            <person name="Culley D."/>
            <person name="Magnuson J.K."/>
            <person name="James T.Y."/>
            <person name="O'Malley M.A."/>
            <person name="Stajich J.E."/>
            <person name="Spatafora J.W."/>
            <person name="Visel A."/>
            <person name="Grigoriev I.V."/>
        </authorList>
    </citation>
    <scope>NUCLEOTIDE SEQUENCE [LARGE SCALE GENOMIC DNA]</scope>
    <source>
        <strain evidence="9 10">12-1054</strain>
    </source>
</reference>
<dbReference type="InterPro" id="IPR018079">
    <property type="entry name" value="Ribosomal_uS4_CS"/>
</dbReference>